<dbReference type="AlphaFoldDB" id="A0A2P5C9R5"/>
<proteinExistence type="predicted"/>
<dbReference type="EMBL" id="JXTC01000393">
    <property type="protein sequence ID" value="PON57820.1"/>
    <property type="molecule type" value="Genomic_DNA"/>
</dbReference>
<evidence type="ECO:0000313" key="1">
    <source>
        <dbReference type="EMBL" id="PON57820.1"/>
    </source>
</evidence>
<organism evidence="1 2">
    <name type="scientific">Trema orientale</name>
    <name type="common">Charcoal tree</name>
    <name type="synonym">Celtis orientalis</name>
    <dbReference type="NCBI Taxonomy" id="63057"/>
    <lineage>
        <taxon>Eukaryota</taxon>
        <taxon>Viridiplantae</taxon>
        <taxon>Streptophyta</taxon>
        <taxon>Embryophyta</taxon>
        <taxon>Tracheophyta</taxon>
        <taxon>Spermatophyta</taxon>
        <taxon>Magnoliopsida</taxon>
        <taxon>eudicotyledons</taxon>
        <taxon>Gunneridae</taxon>
        <taxon>Pentapetalae</taxon>
        <taxon>rosids</taxon>
        <taxon>fabids</taxon>
        <taxon>Rosales</taxon>
        <taxon>Cannabaceae</taxon>
        <taxon>Trema</taxon>
    </lineage>
</organism>
<accession>A0A2P5C9R5</accession>
<gene>
    <name evidence="1" type="ORF">TorRG33x02_292740</name>
</gene>
<protein>
    <submittedName>
        <fullName evidence="1">Uncharacterized protein</fullName>
    </submittedName>
</protein>
<dbReference type="InParanoid" id="A0A2P5C9R5"/>
<name>A0A2P5C9R5_TREOI</name>
<keyword evidence="2" id="KW-1185">Reference proteome</keyword>
<comment type="caution">
    <text evidence="1">The sequence shown here is derived from an EMBL/GenBank/DDBJ whole genome shotgun (WGS) entry which is preliminary data.</text>
</comment>
<sequence>MCSSIDVDEYECTILALEFKCRILVQHLENDMDINQDIMTLKAEKSILRSLAAFEYSHLDRTQATFPNLPLLYVNYMVFLINQ</sequence>
<evidence type="ECO:0000313" key="2">
    <source>
        <dbReference type="Proteomes" id="UP000237000"/>
    </source>
</evidence>
<dbReference type="OrthoDB" id="10289075at2759"/>
<dbReference type="Proteomes" id="UP000237000">
    <property type="component" value="Unassembled WGS sequence"/>
</dbReference>
<reference evidence="2" key="1">
    <citation type="submission" date="2016-06" db="EMBL/GenBank/DDBJ databases">
        <title>Parallel loss of symbiosis genes in relatives of nitrogen-fixing non-legume Parasponia.</title>
        <authorList>
            <person name="Van Velzen R."/>
            <person name="Holmer R."/>
            <person name="Bu F."/>
            <person name="Rutten L."/>
            <person name="Van Zeijl A."/>
            <person name="Liu W."/>
            <person name="Santuari L."/>
            <person name="Cao Q."/>
            <person name="Sharma T."/>
            <person name="Shen D."/>
            <person name="Roswanjaya Y."/>
            <person name="Wardhani T."/>
            <person name="Kalhor M.S."/>
            <person name="Jansen J."/>
            <person name="Van den Hoogen J."/>
            <person name="Gungor B."/>
            <person name="Hartog M."/>
            <person name="Hontelez J."/>
            <person name="Verver J."/>
            <person name="Yang W.-C."/>
            <person name="Schijlen E."/>
            <person name="Repin R."/>
            <person name="Schilthuizen M."/>
            <person name="Schranz E."/>
            <person name="Heidstra R."/>
            <person name="Miyata K."/>
            <person name="Fedorova E."/>
            <person name="Kohlen W."/>
            <person name="Bisseling T."/>
            <person name="Smit S."/>
            <person name="Geurts R."/>
        </authorList>
    </citation>
    <scope>NUCLEOTIDE SEQUENCE [LARGE SCALE GENOMIC DNA]</scope>
    <source>
        <strain evidence="2">cv. RG33-2</strain>
    </source>
</reference>